<keyword evidence="2" id="KW-1185">Reference proteome</keyword>
<gene>
    <name evidence="1" type="ORF">O6H91_12G034200</name>
</gene>
<accession>A0ACC2C092</accession>
<evidence type="ECO:0000313" key="1">
    <source>
        <dbReference type="EMBL" id="KAJ7535443.1"/>
    </source>
</evidence>
<organism evidence="1 2">
    <name type="scientific">Diphasiastrum complanatum</name>
    <name type="common">Issler's clubmoss</name>
    <name type="synonym">Lycopodium complanatum</name>
    <dbReference type="NCBI Taxonomy" id="34168"/>
    <lineage>
        <taxon>Eukaryota</taxon>
        <taxon>Viridiplantae</taxon>
        <taxon>Streptophyta</taxon>
        <taxon>Embryophyta</taxon>
        <taxon>Tracheophyta</taxon>
        <taxon>Lycopodiopsida</taxon>
        <taxon>Lycopodiales</taxon>
        <taxon>Lycopodiaceae</taxon>
        <taxon>Lycopodioideae</taxon>
        <taxon>Diphasiastrum</taxon>
    </lineage>
</organism>
<name>A0ACC2C092_DIPCM</name>
<comment type="caution">
    <text evidence="1">The sequence shown here is derived from an EMBL/GenBank/DDBJ whole genome shotgun (WGS) entry which is preliminary data.</text>
</comment>
<protein>
    <submittedName>
        <fullName evidence="1">Uncharacterized protein</fullName>
    </submittedName>
</protein>
<dbReference type="EMBL" id="CM055103">
    <property type="protein sequence ID" value="KAJ7535443.1"/>
    <property type="molecule type" value="Genomic_DNA"/>
</dbReference>
<evidence type="ECO:0000313" key="2">
    <source>
        <dbReference type="Proteomes" id="UP001162992"/>
    </source>
</evidence>
<dbReference type="Proteomes" id="UP001162992">
    <property type="component" value="Chromosome 12"/>
</dbReference>
<proteinExistence type="predicted"/>
<reference evidence="2" key="1">
    <citation type="journal article" date="2024" name="Proc. Natl. Acad. Sci. U.S.A.">
        <title>Extraordinary preservation of gene collinearity over three hundred million years revealed in homosporous lycophytes.</title>
        <authorList>
            <person name="Li C."/>
            <person name="Wickell D."/>
            <person name="Kuo L.Y."/>
            <person name="Chen X."/>
            <person name="Nie B."/>
            <person name="Liao X."/>
            <person name="Peng D."/>
            <person name="Ji J."/>
            <person name="Jenkins J."/>
            <person name="Williams M."/>
            <person name="Shu S."/>
            <person name="Plott C."/>
            <person name="Barry K."/>
            <person name="Rajasekar S."/>
            <person name="Grimwood J."/>
            <person name="Han X."/>
            <person name="Sun S."/>
            <person name="Hou Z."/>
            <person name="He W."/>
            <person name="Dai G."/>
            <person name="Sun C."/>
            <person name="Schmutz J."/>
            <person name="Leebens-Mack J.H."/>
            <person name="Li F.W."/>
            <person name="Wang L."/>
        </authorList>
    </citation>
    <scope>NUCLEOTIDE SEQUENCE [LARGE SCALE GENOMIC DNA]</scope>
    <source>
        <strain evidence="2">cv. PW_Plant_1</strain>
    </source>
</reference>
<sequence length="361" mass="40282">MAQVEDSVVRFGILGCASIARKVSRAILLTQGACLYALGSRSLAKAKEFAAANNFPPEAKIYGSYEEVLADKAVDAVYIPLPTSLHLEWVLKAIERKKHILLEKPPALNVEELDKMLKGCEKNGLQLMDATMWMHHPRAAKVKDILHDKEAFGDLKEVHVLFSFRAPDEFLKNNIRVKPDLDSLGALGDLGWYCARAALWAFDFELPQSVTALPGVCFNEAGVIMDCAATFTWNNGQAASFRCSFQSCMTMKVIMQGTNGAIELDDFVIPYTEDIATFKFHCDASFVDKSLGWICKHQEHEVKTSTPQEALMVGNFTKLVRGIRDGSTTADHKWPDMTRKTQQLLDAVKLSIEKHFCTIYL</sequence>